<evidence type="ECO:0000313" key="1">
    <source>
        <dbReference type="EMBL" id="KAK6527767.1"/>
    </source>
</evidence>
<name>A0AAV9WXG4_9PEZI</name>
<comment type="caution">
    <text evidence="1">The sequence shown here is derived from an EMBL/GenBank/DDBJ whole genome shotgun (WGS) entry which is preliminary data.</text>
</comment>
<proteinExistence type="predicted"/>
<dbReference type="EMBL" id="JAVHJO010000015">
    <property type="protein sequence ID" value="KAK6527767.1"/>
    <property type="molecule type" value="Genomic_DNA"/>
</dbReference>
<gene>
    <name evidence="1" type="ORF">TWF694_004747</name>
</gene>
<evidence type="ECO:0000313" key="2">
    <source>
        <dbReference type="Proteomes" id="UP001365542"/>
    </source>
</evidence>
<accession>A0AAV9WXG4</accession>
<dbReference type="Proteomes" id="UP001365542">
    <property type="component" value="Unassembled WGS sequence"/>
</dbReference>
<dbReference type="AlphaFoldDB" id="A0AAV9WXG4"/>
<organism evidence="1 2">
    <name type="scientific">Orbilia ellipsospora</name>
    <dbReference type="NCBI Taxonomy" id="2528407"/>
    <lineage>
        <taxon>Eukaryota</taxon>
        <taxon>Fungi</taxon>
        <taxon>Dikarya</taxon>
        <taxon>Ascomycota</taxon>
        <taxon>Pezizomycotina</taxon>
        <taxon>Orbiliomycetes</taxon>
        <taxon>Orbiliales</taxon>
        <taxon>Orbiliaceae</taxon>
        <taxon>Orbilia</taxon>
    </lineage>
</organism>
<protein>
    <submittedName>
        <fullName evidence="1">Uncharacterized protein</fullName>
    </submittedName>
</protein>
<reference evidence="1 2" key="1">
    <citation type="submission" date="2019-10" db="EMBL/GenBank/DDBJ databases">
        <authorList>
            <person name="Palmer J.M."/>
        </authorList>
    </citation>
    <scope>NUCLEOTIDE SEQUENCE [LARGE SCALE GENOMIC DNA]</scope>
    <source>
        <strain evidence="1 2">TWF694</strain>
    </source>
</reference>
<keyword evidence="2" id="KW-1185">Reference proteome</keyword>
<sequence>MDRDDRIQPWKEVFANLKFPENPAPVALTVKDITNAGNGSTGGGGSKVPKDRYRDWTHILNQEGIVRPKAA</sequence>